<evidence type="ECO:0000313" key="2">
    <source>
        <dbReference type="EMBL" id="MCZ0858653.1"/>
    </source>
</evidence>
<evidence type="ECO:0000313" key="3">
    <source>
        <dbReference type="Proteomes" id="UP001072034"/>
    </source>
</evidence>
<dbReference type="Proteomes" id="UP001072034">
    <property type="component" value="Unassembled WGS sequence"/>
</dbReference>
<protein>
    <submittedName>
        <fullName evidence="2">DUF3618 domain-containing protein</fullName>
    </submittedName>
</protein>
<sequence>MSGRTAARALEDPEDIEARLRAQRETLAAGVDELAARVDPRTRARLAGEDLRDRAEAAATSLRDRAEAAATGLRDRTRRTVEDARAGDSEAIRRLAAAAGGALAVSLVVGRMLRR</sequence>
<dbReference type="RefSeq" id="WP_268918012.1">
    <property type="nucleotide sequence ID" value="NZ_JAPTMY010000026.1"/>
</dbReference>
<dbReference type="Pfam" id="PF12277">
    <property type="entry name" value="DUF3618"/>
    <property type="match status" value="1"/>
</dbReference>
<name>A0ABT4IA76_9ACTO</name>
<dbReference type="InterPro" id="IPR022062">
    <property type="entry name" value="DUF3618"/>
</dbReference>
<reference evidence="2" key="1">
    <citation type="submission" date="2022-10" db="EMBL/GenBank/DDBJ databases">
        <title>Genome sequence of Actinomyces israelii ATCC 10048.</title>
        <authorList>
            <person name="Watt R.M."/>
            <person name="Tong W.M."/>
        </authorList>
    </citation>
    <scope>NUCLEOTIDE SEQUENCE</scope>
    <source>
        <strain evidence="2">ATCC 10048</strain>
    </source>
</reference>
<evidence type="ECO:0000256" key="1">
    <source>
        <dbReference type="SAM" id="MobiDB-lite"/>
    </source>
</evidence>
<accession>A0ABT4IA76</accession>
<gene>
    <name evidence="2" type="ORF">OHJ16_11440</name>
</gene>
<comment type="caution">
    <text evidence="2">The sequence shown here is derived from an EMBL/GenBank/DDBJ whole genome shotgun (WGS) entry which is preliminary data.</text>
</comment>
<dbReference type="SUPFAM" id="SSF58113">
    <property type="entry name" value="Apolipoprotein A-I"/>
    <property type="match status" value="1"/>
</dbReference>
<dbReference type="EMBL" id="JAPTMY010000026">
    <property type="protein sequence ID" value="MCZ0858653.1"/>
    <property type="molecule type" value="Genomic_DNA"/>
</dbReference>
<feature type="region of interest" description="Disordered" evidence="1">
    <location>
        <begin position="57"/>
        <end position="76"/>
    </location>
</feature>
<keyword evidence="3" id="KW-1185">Reference proteome</keyword>
<proteinExistence type="predicted"/>
<organism evidence="2 3">
    <name type="scientific">Actinomyces israelii</name>
    <dbReference type="NCBI Taxonomy" id="1659"/>
    <lineage>
        <taxon>Bacteria</taxon>
        <taxon>Bacillati</taxon>
        <taxon>Actinomycetota</taxon>
        <taxon>Actinomycetes</taxon>
        <taxon>Actinomycetales</taxon>
        <taxon>Actinomycetaceae</taxon>
        <taxon>Actinomyces</taxon>
    </lineage>
</organism>